<proteinExistence type="predicted"/>
<name>A0ABP7E1X6_9SPHN</name>
<evidence type="ECO:0008006" key="3">
    <source>
        <dbReference type="Google" id="ProtNLM"/>
    </source>
</evidence>
<reference evidence="2" key="1">
    <citation type="journal article" date="2019" name="Int. J. Syst. Evol. Microbiol.">
        <title>The Global Catalogue of Microorganisms (GCM) 10K type strain sequencing project: providing services to taxonomists for standard genome sequencing and annotation.</title>
        <authorList>
            <consortium name="The Broad Institute Genomics Platform"/>
            <consortium name="The Broad Institute Genome Sequencing Center for Infectious Disease"/>
            <person name="Wu L."/>
            <person name="Ma J."/>
        </authorList>
    </citation>
    <scope>NUCLEOTIDE SEQUENCE [LARGE SCALE GENOMIC DNA]</scope>
    <source>
        <strain evidence="2">JCM 17498</strain>
    </source>
</reference>
<comment type="caution">
    <text evidence="1">The sequence shown here is derived from an EMBL/GenBank/DDBJ whole genome shotgun (WGS) entry which is preliminary data.</text>
</comment>
<evidence type="ECO:0000313" key="2">
    <source>
        <dbReference type="Proteomes" id="UP001500523"/>
    </source>
</evidence>
<gene>
    <name evidence="1" type="ORF">GCM10022268_21760</name>
</gene>
<dbReference type="PROSITE" id="PS51257">
    <property type="entry name" value="PROKAR_LIPOPROTEIN"/>
    <property type="match status" value="1"/>
</dbReference>
<dbReference type="PANTHER" id="PTHR37953:SF1">
    <property type="entry name" value="UPF0127 PROTEIN MJ1496"/>
    <property type="match status" value="1"/>
</dbReference>
<dbReference type="PANTHER" id="PTHR37953">
    <property type="entry name" value="UPF0127 PROTEIN MJ1496"/>
    <property type="match status" value="1"/>
</dbReference>
<dbReference type="Pfam" id="PF02643">
    <property type="entry name" value="DUF192"/>
    <property type="match status" value="1"/>
</dbReference>
<dbReference type="InterPro" id="IPR003795">
    <property type="entry name" value="DUF192"/>
</dbReference>
<dbReference type="EMBL" id="BAABBF010000004">
    <property type="protein sequence ID" value="GAA3712573.1"/>
    <property type="molecule type" value="Genomic_DNA"/>
</dbReference>
<keyword evidence="2" id="KW-1185">Reference proteome</keyword>
<protein>
    <recommendedName>
        <fullName evidence="3">DUF192 domain-containing protein</fullName>
    </recommendedName>
</protein>
<dbReference type="Gene3D" id="2.60.120.1140">
    <property type="entry name" value="Protein of unknown function DUF192"/>
    <property type="match status" value="1"/>
</dbReference>
<accession>A0ABP7E1X6</accession>
<dbReference type="Proteomes" id="UP001500523">
    <property type="component" value="Unassembled WGS sequence"/>
</dbReference>
<dbReference type="RefSeq" id="WP_344693407.1">
    <property type="nucleotide sequence ID" value="NZ_BAABBF010000004.1"/>
</dbReference>
<organism evidence="1 2">
    <name type="scientific">Sphingomonas cynarae</name>
    <dbReference type="NCBI Taxonomy" id="930197"/>
    <lineage>
        <taxon>Bacteria</taxon>
        <taxon>Pseudomonadati</taxon>
        <taxon>Pseudomonadota</taxon>
        <taxon>Alphaproteobacteria</taxon>
        <taxon>Sphingomonadales</taxon>
        <taxon>Sphingomonadaceae</taxon>
        <taxon>Sphingomonas</taxon>
    </lineage>
</organism>
<sequence length="156" mass="16519">MKKAAAAIAWLALAGCDSRQSEEDGIRIVPVRIDGAGGSHGFRAELAQTEAEQARGLMFRTNLVADSAMLFAPYPPDGGEPRETSFWMKNTPTSLDILFIRADGTIARIAENTVPFSEAPLPSGEPVSAVLELRGGRASELGIGEGDRVSWSTTGS</sequence>
<evidence type="ECO:0000313" key="1">
    <source>
        <dbReference type="EMBL" id="GAA3712573.1"/>
    </source>
</evidence>
<dbReference type="InterPro" id="IPR038695">
    <property type="entry name" value="Saro_0823-like_sf"/>
</dbReference>